<dbReference type="GO" id="GO:0032389">
    <property type="term" value="C:MutLalpha complex"/>
    <property type="evidence" value="ECO:0007669"/>
    <property type="project" value="TreeGrafter"/>
</dbReference>
<keyword evidence="5" id="KW-1185">Reference proteome</keyword>
<evidence type="ECO:0000259" key="3">
    <source>
        <dbReference type="Pfam" id="PF02518"/>
    </source>
</evidence>
<feature type="domain" description="Histidine kinase/HSP90-like ATPase" evidence="3">
    <location>
        <begin position="23"/>
        <end position="125"/>
    </location>
</feature>
<dbReference type="SUPFAM" id="SSF55874">
    <property type="entry name" value="ATPase domain of HSP90 chaperone/DNA topoisomerase II/histidine kinase"/>
    <property type="match status" value="1"/>
</dbReference>
<dbReference type="InterPro" id="IPR003594">
    <property type="entry name" value="HATPase_dom"/>
</dbReference>
<protein>
    <submittedName>
        <fullName evidence="4">WGS project CCBQ000000000 data, contig 00107</fullName>
    </submittedName>
</protein>
<dbReference type="GO" id="GO:0006298">
    <property type="term" value="P:mismatch repair"/>
    <property type="evidence" value="ECO:0007669"/>
    <property type="project" value="InterPro"/>
</dbReference>
<evidence type="ECO:0000313" key="5">
    <source>
        <dbReference type="Proteomes" id="UP000031516"/>
    </source>
</evidence>
<gene>
    <name evidence="4" type="ORF">KLDO_g129</name>
</gene>
<name>A0A0A8L0N8_9SACH</name>
<feature type="compositionally biased region" description="Basic and acidic residues" evidence="2">
    <location>
        <begin position="385"/>
        <end position="399"/>
    </location>
</feature>
<dbReference type="Proteomes" id="UP000031516">
    <property type="component" value="Unassembled WGS sequence"/>
</dbReference>
<dbReference type="OrthoDB" id="10263226at2759"/>
<evidence type="ECO:0000256" key="2">
    <source>
        <dbReference type="SAM" id="MobiDB-lite"/>
    </source>
</evidence>
<sequence>MGGEFKYCPFENTGLKSGVVNDPVSALKQLLENSIDANCTRVQVKVDALSGGCKYIQVDDNGCGISGEKRMFVFLQKFKTLTSCKRIGYNGTALCTIGRAASKKGSIEVITRTDSESTAVRWFPLRIKENEAVKFSRIARRVGTTIILRDIMVQTKKHRSTNGSKAFIKMINEICFHLSLNHQHIYFSCQLVNIQRTGGVRAVRYAGVFDRYEDRASHFRKHLDKKELGYKLKCFEDVVLNCFLNVNLIVPNIMTCAHLPKQPLDYKYLSVNGKGIPLQSSIGRKVNDFFKELYNQFGKPEPEVWFVQFFCHHTVDNISLQDKEKTSTKTIEHALPVLRRLLVGVYSAEISSNAESPPNHLVSGSDSLHHADTKRSLVSQTVAKGSEDQFPEKESEWLRDMCSQPLSGSRSSTSLISCLSSDEADSETCYFDDPNAEDVELSKNVTLSNPFILHRIRARNGTVKGTNQILNVTSNKRDIAFDNVGTVTGNMQNLAVPLTKKAKLHDDTEYDDSITLVELEETTNNFFAARHYSQSQNTFSVNVEISFSFKNPWELLMLKKSYKKELVWFHRKGMPSLPLLDGIQMLMEQEDSDVDLQLTLMPPGWYRIGI</sequence>
<dbReference type="GO" id="GO:0016887">
    <property type="term" value="F:ATP hydrolysis activity"/>
    <property type="evidence" value="ECO:0007669"/>
    <property type="project" value="InterPro"/>
</dbReference>
<organism evidence="4 5">
    <name type="scientific">Kluyveromyces dobzhanskii CBS 2104</name>
    <dbReference type="NCBI Taxonomy" id="1427455"/>
    <lineage>
        <taxon>Eukaryota</taxon>
        <taxon>Fungi</taxon>
        <taxon>Dikarya</taxon>
        <taxon>Ascomycota</taxon>
        <taxon>Saccharomycotina</taxon>
        <taxon>Saccharomycetes</taxon>
        <taxon>Saccharomycetales</taxon>
        <taxon>Saccharomycetaceae</taxon>
        <taxon>Kluyveromyces</taxon>
    </lineage>
</organism>
<dbReference type="InterPro" id="IPR038973">
    <property type="entry name" value="MutL/Mlh/Pms-like"/>
</dbReference>
<evidence type="ECO:0000256" key="1">
    <source>
        <dbReference type="ARBA" id="ARBA00006082"/>
    </source>
</evidence>
<accession>A0A0A8L0N8</accession>
<evidence type="ECO:0000313" key="4">
    <source>
        <dbReference type="EMBL" id="CDO91796.1"/>
    </source>
</evidence>
<dbReference type="GO" id="GO:0140664">
    <property type="term" value="F:ATP-dependent DNA damage sensor activity"/>
    <property type="evidence" value="ECO:0007669"/>
    <property type="project" value="InterPro"/>
</dbReference>
<dbReference type="AlphaFoldDB" id="A0A0A8L0N8"/>
<reference evidence="4 5" key="1">
    <citation type="submission" date="2014-03" db="EMBL/GenBank/DDBJ databases">
        <title>The genome of Kluyveromyces dobzhanskii.</title>
        <authorList>
            <person name="Nystedt B."/>
            <person name="Astrom S."/>
        </authorList>
    </citation>
    <scope>NUCLEOTIDE SEQUENCE [LARGE SCALE GENOMIC DNA]</scope>
    <source>
        <strain evidence="4 5">CBS 2104</strain>
    </source>
</reference>
<dbReference type="PANTHER" id="PTHR10073">
    <property type="entry name" value="DNA MISMATCH REPAIR PROTEIN MLH, PMS, MUTL"/>
    <property type="match status" value="1"/>
</dbReference>
<dbReference type="Gene3D" id="3.30.565.10">
    <property type="entry name" value="Histidine kinase-like ATPase, C-terminal domain"/>
    <property type="match status" value="1"/>
</dbReference>
<dbReference type="EMBL" id="CCBQ010000004">
    <property type="protein sequence ID" value="CDO91796.1"/>
    <property type="molecule type" value="Genomic_DNA"/>
</dbReference>
<dbReference type="PANTHER" id="PTHR10073:SF44">
    <property type="entry name" value="DNA MISMATCH REPAIR PROTEIN MLH2"/>
    <property type="match status" value="1"/>
</dbReference>
<feature type="region of interest" description="Disordered" evidence="2">
    <location>
        <begin position="380"/>
        <end position="412"/>
    </location>
</feature>
<feature type="compositionally biased region" description="Low complexity" evidence="2">
    <location>
        <begin position="403"/>
        <end position="412"/>
    </location>
</feature>
<comment type="similarity">
    <text evidence="1">Belongs to the DNA mismatch repair MutL/HexB family.</text>
</comment>
<dbReference type="InterPro" id="IPR036890">
    <property type="entry name" value="HATPase_C_sf"/>
</dbReference>
<proteinExistence type="inferred from homology"/>
<dbReference type="Pfam" id="PF02518">
    <property type="entry name" value="HATPase_c"/>
    <property type="match status" value="1"/>
</dbReference>
<comment type="caution">
    <text evidence="4">The sequence shown here is derived from an EMBL/GenBank/DDBJ whole genome shotgun (WGS) entry which is preliminary data.</text>
</comment>